<dbReference type="STRING" id="410332.SAMN04488550_2433"/>
<dbReference type="RefSeq" id="WP_008376451.1">
    <property type="nucleotide sequence ID" value="NZ_BAOP01000003.1"/>
</dbReference>
<dbReference type="PIRSF" id="PIRSF037442">
    <property type="entry name" value="UCP037442_abhydr"/>
    <property type="match status" value="1"/>
</dbReference>
<feature type="domain" description="Serine aminopeptidase S33" evidence="2">
    <location>
        <begin position="5"/>
        <end position="133"/>
    </location>
</feature>
<keyword evidence="1" id="KW-0472">Membrane</keyword>
<organism evidence="3 4">
    <name type="scientific">Gordonia malaquae NBRC 108250</name>
    <dbReference type="NCBI Taxonomy" id="1223542"/>
    <lineage>
        <taxon>Bacteria</taxon>
        <taxon>Bacillati</taxon>
        <taxon>Actinomycetota</taxon>
        <taxon>Actinomycetes</taxon>
        <taxon>Mycobacteriales</taxon>
        <taxon>Gordoniaceae</taxon>
        <taxon>Gordonia</taxon>
    </lineage>
</organism>
<proteinExistence type="predicted"/>
<dbReference type="Gene3D" id="3.40.50.1820">
    <property type="entry name" value="alpha/beta hydrolase"/>
    <property type="match status" value="1"/>
</dbReference>
<dbReference type="InterPro" id="IPR017208">
    <property type="entry name" value="UCP037442_abhydr"/>
</dbReference>
<accession>M3TAK1</accession>
<dbReference type="InterPro" id="IPR022742">
    <property type="entry name" value="Hydrolase_4"/>
</dbReference>
<protein>
    <recommendedName>
        <fullName evidence="2">Serine aminopeptidase S33 domain-containing protein</fullName>
    </recommendedName>
</protein>
<evidence type="ECO:0000256" key="1">
    <source>
        <dbReference type="SAM" id="Phobius"/>
    </source>
</evidence>
<keyword evidence="1" id="KW-0812">Transmembrane</keyword>
<dbReference type="Proteomes" id="UP000035009">
    <property type="component" value="Unassembled WGS sequence"/>
</dbReference>
<keyword evidence="1" id="KW-1133">Transmembrane helix</keyword>
<sequence length="252" mass="27728">MTSPIVLIAPAMAIGSGFYRPVTEAFATHGWDARALGRRGFERDQPRAGRAADWSYDDEIGDIEAAVAVVRRENPDRPVILLGHSLGAQLAAGHELTRTPVEGVVTVGGAYPFYRHFPHGGLLIAFMAGVIVPVATALFGHLPKPAFGGPGARTLMREWSRMVLTGTPPFDVPRQIDTPALVISLDHDRLSPTTAVDDLAGRLFTPTAVTRWHYRDQDVPDGASNDHINWVRSPQHVVDRIVDWWAQHEERR</sequence>
<feature type="transmembrane region" description="Helical" evidence="1">
    <location>
        <begin position="122"/>
        <end position="142"/>
    </location>
</feature>
<evidence type="ECO:0000259" key="2">
    <source>
        <dbReference type="Pfam" id="PF12146"/>
    </source>
</evidence>
<comment type="caution">
    <text evidence="3">The sequence shown here is derived from an EMBL/GenBank/DDBJ whole genome shotgun (WGS) entry which is preliminary data.</text>
</comment>
<gene>
    <name evidence="3" type="ORF">GM1_003_01900</name>
</gene>
<dbReference type="Pfam" id="PF12146">
    <property type="entry name" value="Hydrolase_4"/>
    <property type="match status" value="1"/>
</dbReference>
<dbReference type="SUPFAM" id="SSF53474">
    <property type="entry name" value="alpha/beta-Hydrolases"/>
    <property type="match status" value="1"/>
</dbReference>
<dbReference type="InterPro" id="IPR029058">
    <property type="entry name" value="AB_hydrolase_fold"/>
</dbReference>
<dbReference type="AlphaFoldDB" id="M3TAK1"/>
<evidence type="ECO:0000313" key="3">
    <source>
        <dbReference type="EMBL" id="GAC78451.1"/>
    </source>
</evidence>
<dbReference type="OrthoDB" id="4536625at2"/>
<keyword evidence="4" id="KW-1185">Reference proteome</keyword>
<reference evidence="3 4" key="1">
    <citation type="submission" date="2013-02" db="EMBL/GenBank/DDBJ databases">
        <title>Whole genome shotgun sequence of Gordonia malaquae NBRC 108250.</title>
        <authorList>
            <person name="Yoshida I."/>
            <person name="Hosoyama A."/>
            <person name="Tsuchikane K."/>
            <person name="Ando Y."/>
            <person name="Baba S."/>
            <person name="Ohji S."/>
            <person name="Hamada M."/>
            <person name="Tamura T."/>
            <person name="Yamazoe A."/>
            <person name="Yamazaki S."/>
            <person name="Fujita N."/>
        </authorList>
    </citation>
    <scope>NUCLEOTIDE SEQUENCE [LARGE SCALE GENOMIC DNA]</scope>
    <source>
        <strain evidence="3 4">NBRC 108250</strain>
    </source>
</reference>
<name>M3TAK1_GORML</name>
<dbReference type="EMBL" id="BAOP01000003">
    <property type="protein sequence ID" value="GAC78451.1"/>
    <property type="molecule type" value="Genomic_DNA"/>
</dbReference>
<dbReference type="eggNOG" id="COG4757">
    <property type="taxonomic scope" value="Bacteria"/>
</dbReference>
<evidence type="ECO:0000313" key="4">
    <source>
        <dbReference type="Proteomes" id="UP000035009"/>
    </source>
</evidence>